<evidence type="ECO:0000313" key="5">
    <source>
        <dbReference type="EMBL" id="OGZ31803.1"/>
    </source>
</evidence>
<proteinExistence type="inferred from homology"/>
<dbReference type="AlphaFoldDB" id="A0A1G2F1D7"/>
<dbReference type="Proteomes" id="UP000176787">
    <property type="component" value="Unassembled WGS sequence"/>
</dbReference>
<dbReference type="EMBL" id="MHMS01000021">
    <property type="protein sequence ID" value="OGZ31803.1"/>
    <property type="molecule type" value="Genomic_DNA"/>
</dbReference>
<accession>A0A1G2F1D7</accession>
<evidence type="ECO:0000256" key="3">
    <source>
        <dbReference type="ARBA" id="ARBA00022741"/>
    </source>
</evidence>
<sequence>MFQKPKLVVILRPTASGKSTLTVKLAKKFKGEIVSADSRQIYRQMDIGTAKPTKKELKIVPHHLIDIKNPAKISVIRNYWCFGGKI</sequence>
<keyword evidence="2" id="KW-0808">Transferase</keyword>
<dbReference type="PANTHER" id="PTHR11088">
    <property type="entry name" value="TRNA DIMETHYLALLYLTRANSFERASE"/>
    <property type="match status" value="1"/>
</dbReference>
<evidence type="ECO:0008006" key="7">
    <source>
        <dbReference type="Google" id="ProtNLM"/>
    </source>
</evidence>
<evidence type="ECO:0000256" key="1">
    <source>
        <dbReference type="ARBA" id="ARBA00005842"/>
    </source>
</evidence>
<comment type="caution">
    <text evidence="5">The sequence shown here is derived from an EMBL/GenBank/DDBJ whole genome shotgun (WGS) entry which is preliminary data.</text>
</comment>
<dbReference type="GO" id="GO:0005524">
    <property type="term" value="F:ATP binding"/>
    <property type="evidence" value="ECO:0007669"/>
    <property type="project" value="UniProtKB-KW"/>
</dbReference>
<dbReference type="SUPFAM" id="SSF52540">
    <property type="entry name" value="P-loop containing nucleoside triphosphate hydrolases"/>
    <property type="match status" value="1"/>
</dbReference>
<dbReference type="InterPro" id="IPR027417">
    <property type="entry name" value="P-loop_NTPase"/>
</dbReference>
<protein>
    <recommendedName>
        <fullName evidence="7">tRNA (Adenosine(37)-N6)-dimethylallyltransferase MiaA</fullName>
    </recommendedName>
</protein>
<dbReference type="InterPro" id="IPR039657">
    <property type="entry name" value="Dimethylallyltransferase"/>
</dbReference>
<dbReference type="PANTHER" id="PTHR11088:SF60">
    <property type="entry name" value="TRNA DIMETHYLALLYLTRANSFERASE"/>
    <property type="match status" value="1"/>
</dbReference>
<reference evidence="5 6" key="1">
    <citation type="journal article" date="2016" name="Nat. Commun.">
        <title>Thousands of microbial genomes shed light on interconnected biogeochemical processes in an aquifer system.</title>
        <authorList>
            <person name="Anantharaman K."/>
            <person name="Brown C.T."/>
            <person name="Hug L.A."/>
            <person name="Sharon I."/>
            <person name="Castelle C.J."/>
            <person name="Probst A.J."/>
            <person name="Thomas B.C."/>
            <person name="Singh A."/>
            <person name="Wilkins M.J."/>
            <person name="Karaoz U."/>
            <person name="Brodie E.L."/>
            <person name="Williams K.H."/>
            <person name="Hubbard S.S."/>
            <person name="Banfield J.F."/>
        </authorList>
    </citation>
    <scope>NUCLEOTIDE SEQUENCE [LARGE SCALE GENOMIC DNA]</scope>
</reference>
<organism evidence="5 6">
    <name type="scientific">Candidatus Niyogibacteria bacterium RIFCSPLOWO2_12_FULL_41_13</name>
    <dbReference type="NCBI Taxonomy" id="1801726"/>
    <lineage>
        <taxon>Bacteria</taxon>
        <taxon>Candidatus Niyogiibacteriota</taxon>
    </lineage>
</organism>
<name>A0A1G2F1D7_9BACT</name>
<gene>
    <name evidence="5" type="ORF">A3H02_01990</name>
</gene>
<dbReference type="GO" id="GO:0052381">
    <property type="term" value="F:tRNA dimethylallyltransferase activity"/>
    <property type="evidence" value="ECO:0007669"/>
    <property type="project" value="TreeGrafter"/>
</dbReference>
<keyword evidence="4" id="KW-0067">ATP-binding</keyword>
<dbReference type="GO" id="GO:0006400">
    <property type="term" value="P:tRNA modification"/>
    <property type="evidence" value="ECO:0007669"/>
    <property type="project" value="TreeGrafter"/>
</dbReference>
<dbReference type="Pfam" id="PF01715">
    <property type="entry name" value="IPPT"/>
    <property type="match status" value="1"/>
</dbReference>
<keyword evidence="3" id="KW-0547">Nucleotide-binding</keyword>
<evidence type="ECO:0000256" key="2">
    <source>
        <dbReference type="ARBA" id="ARBA00022679"/>
    </source>
</evidence>
<evidence type="ECO:0000256" key="4">
    <source>
        <dbReference type="ARBA" id="ARBA00022840"/>
    </source>
</evidence>
<evidence type="ECO:0000313" key="6">
    <source>
        <dbReference type="Proteomes" id="UP000176787"/>
    </source>
</evidence>
<dbReference type="STRING" id="1801726.A3H02_01990"/>
<dbReference type="Gene3D" id="3.40.50.300">
    <property type="entry name" value="P-loop containing nucleotide triphosphate hydrolases"/>
    <property type="match status" value="1"/>
</dbReference>
<comment type="similarity">
    <text evidence="1">Belongs to the IPP transferase family.</text>
</comment>